<sequence length="187" mass="20185">MPRIPLIDPASLSPEQQAVFDKIQGGARGRVGGPFRVLLHSPGAADVVQQVGEYLRFHSVLPERIRELVITLVARHWHADIEWNSHAPRAARLGVPAEVLEAIGGGEPPPFTETEDRIACAFVSAALKSSGMGSIPEEVLAEARAAFGEAGLIDLAVFAGYYTLLAMVLNTFEVRPEGADIPWRRGD</sequence>
<evidence type="ECO:0000313" key="1">
    <source>
        <dbReference type="EMBL" id="MYZ47674.1"/>
    </source>
</evidence>
<evidence type="ECO:0000313" key="2">
    <source>
        <dbReference type="Proteomes" id="UP000773614"/>
    </source>
</evidence>
<reference evidence="1" key="1">
    <citation type="submission" date="2019-03" db="EMBL/GenBank/DDBJ databases">
        <title>Afifella sp. nov., isolated from activated sludge.</title>
        <authorList>
            <person name="Li Q."/>
            <person name="Liu Y."/>
        </authorList>
    </citation>
    <scope>NUCLEOTIDE SEQUENCE</scope>
    <source>
        <strain evidence="1">L72</strain>
    </source>
</reference>
<dbReference type="PANTHER" id="PTHR34846">
    <property type="entry name" value="4-CARBOXYMUCONOLACTONE DECARBOXYLASE FAMILY PROTEIN (AFU_ORTHOLOGUE AFUA_6G11590)"/>
    <property type="match status" value="1"/>
</dbReference>
<organism evidence="1 2">
    <name type="scientific">Propylenella binzhouense</name>
    <dbReference type="NCBI Taxonomy" id="2555902"/>
    <lineage>
        <taxon>Bacteria</taxon>
        <taxon>Pseudomonadati</taxon>
        <taxon>Pseudomonadota</taxon>
        <taxon>Alphaproteobacteria</taxon>
        <taxon>Hyphomicrobiales</taxon>
        <taxon>Propylenellaceae</taxon>
        <taxon>Propylenella</taxon>
    </lineage>
</organism>
<dbReference type="InterPro" id="IPR029032">
    <property type="entry name" value="AhpD-like"/>
</dbReference>
<dbReference type="PANTHER" id="PTHR34846:SF11">
    <property type="entry name" value="4-CARBOXYMUCONOLACTONE DECARBOXYLASE FAMILY PROTEIN (AFU_ORTHOLOGUE AFUA_6G11590)"/>
    <property type="match status" value="1"/>
</dbReference>
<accession>A0A964WT61</accession>
<comment type="caution">
    <text evidence="1">The sequence shown here is derived from an EMBL/GenBank/DDBJ whole genome shotgun (WGS) entry which is preliminary data.</text>
</comment>
<name>A0A964WT61_9HYPH</name>
<proteinExistence type="predicted"/>
<keyword evidence="2" id="KW-1185">Reference proteome</keyword>
<dbReference type="Gene3D" id="1.20.1290.10">
    <property type="entry name" value="AhpD-like"/>
    <property type="match status" value="1"/>
</dbReference>
<dbReference type="SUPFAM" id="SSF69118">
    <property type="entry name" value="AhpD-like"/>
    <property type="match status" value="1"/>
</dbReference>
<gene>
    <name evidence="1" type="ORF">E4O86_08105</name>
</gene>
<protein>
    <submittedName>
        <fullName evidence="1">Carboxymuconolactone decarboxylase family protein</fullName>
    </submittedName>
</protein>
<dbReference type="EMBL" id="SPKJ01000019">
    <property type="protein sequence ID" value="MYZ47674.1"/>
    <property type="molecule type" value="Genomic_DNA"/>
</dbReference>
<dbReference type="Proteomes" id="UP000773614">
    <property type="component" value="Unassembled WGS sequence"/>
</dbReference>
<dbReference type="OrthoDB" id="9129225at2"/>
<dbReference type="RefSeq" id="WP_161140023.1">
    <property type="nucleotide sequence ID" value="NZ_SPKJ01000019.1"/>
</dbReference>
<dbReference type="AlphaFoldDB" id="A0A964WT61"/>